<dbReference type="PaxDb" id="121845-A0A3Q0ITT0"/>
<protein>
    <submittedName>
        <fullName evidence="4">Uncharacterized protein LOC103507001</fullName>
    </submittedName>
</protein>
<dbReference type="SUPFAM" id="SSF81383">
    <property type="entry name" value="F-box domain"/>
    <property type="match status" value="2"/>
</dbReference>
<dbReference type="Gene3D" id="1.20.1280.50">
    <property type="match status" value="2"/>
</dbReference>
<evidence type="ECO:0000259" key="1">
    <source>
        <dbReference type="PROSITE" id="PS50127"/>
    </source>
</evidence>
<sequence length="838" mass="96089">MINHKHHDWKYGNGLIESRFKNNNGSPFCPLQGGLFLRHESCYMCNGYYGPNFNVKNKHESCYMCNGYYGPNFNEPVCSTCHLFLFPDDLSQEQPDLVLSCFQHESCYMCNGYYGPNFNEPVCSTCHLFLFPDDLSQEQPDLVLSCIKDDGNDSGNDCDCPQDRDNSIKTPPLSCCSYNNLAGNGPSGAGHSGAGGNNPGGGMNAIGRRRARQRKLVTYQKHKHNVSAFLKQHQEGDDLPAPQNNPDEPELQRRIEELSAYNKNNRAVLTSQNTGGSSIHSLPPEVLITVFSYLDDLSLCSVSRACTRWFTIIADLISSDQWRYFVLTRFPLFNSNITVSNCLNKEPSLAKSCMEVFFPKNMFETETHSWNFDFSLTSDEELPVVPARHYVFNAGAAGGGGYHQQDDNHPVPPVRENNLLYDEVDNELEEGDDLPAPQNNPDEPELQRRIEELSAYNKNNRAVLTSQNTGGSSIHSLPPEVLITVFSYLDDLSLCSVSRACTRWFTIIADLISSDQWRYFVLTRFPLFNSNITVSNWYSVYAKLVESTPCYTCLQHMIRPDTSSLQEDNTWRHFRLRKEYNDIKLDPPDGIQAQPLDNKRCHWMATIAGPVASPYEGGVFYLYIRIPFSYPMHPPKVKFITRIFHPNVSRHGDVGIDFIPCTRTRPRVRFPLDDLSLCSVSRACTRWFTIIADLISSDQWRYFVLTRFPLFNSNITVSNWYSVYAKLVESTPCYTCLQHMIRPDTSSLQEDNTWRHFRLRKEYNGKYSREYTICYTCLQHMIRPDTSSLQEDNTWRHFRLRKEYNGKKESWSSGKAHDFRSIGFPVRSLELADFLEIL</sequence>
<dbReference type="SUPFAM" id="SSF54495">
    <property type="entry name" value="UBC-like"/>
    <property type="match status" value="1"/>
</dbReference>
<reference evidence="4" key="1">
    <citation type="submission" date="2025-08" db="UniProtKB">
        <authorList>
            <consortium name="RefSeq"/>
        </authorList>
    </citation>
    <scope>IDENTIFICATION</scope>
</reference>
<dbReference type="AlphaFoldDB" id="A0A3Q0ITT0"/>
<name>A0A3Q0ITT0_DIACI</name>
<dbReference type="PROSITE" id="PS50181">
    <property type="entry name" value="FBOX"/>
    <property type="match status" value="2"/>
</dbReference>
<feature type="domain" description="F-box" evidence="2">
    <location>
        <begin position="471"/>
        <end position="520"/>
    </location>
</feature>
<evidence type="ECO:0000313" key="4">
    <source>
        <dbReference type="RefSeq" id="XP_026677760.1"/>
    </source>
</evidence>
<dbReference type="STRING" id="121845.A0A3Q0ITT0"/>
<dbReference type="RefSeq" id="XP_026677760.1">
    <property type="nucleotide sequence ID" value="XM_026821959.1"/>
</dbReference>
<dbReference type="PANTHER" id="PTHR24067">
    <property type="entry name" value="UBIQUITIN-CONJUGATING ENZYME E2"/>
    <property type="match status" value="1"/>
</dbReference>
<dbReference type="PROSITE" id="PS50127">
    <property type="entry name" value="UBC_2"/>
    <property type="match status" value="1"/>
</dbReference>
<dbReference type="SMART" id="SM00212">
    <property type="entry name" value="UBCc"/>
    <property type="match status" value="1"/>
</dbReference>
<gene>
    <name evidence="4" type="primary">LOC103507001</name>
</gene>
<dbReference type="InterPro" id="IPR050113">
    <property type="entry name" value="Ub_conjugating_enzyme"/>
</dbReference>
<dbReference type="SMART" id="SM00256">
    <property type="entry name" value="FBOX"/>
    <property type="match status" value="2"/>
</dbReference>
<evidence type="ECO:0000313" key="3">
    <source>
        <dbReference type="Proteomes" id="UP000079169"/>
    </source>
</evidence>
<dbReference type="Pfam" id="PF00179">
    <property type="entry name" value="UQ_con"/>
    <property type="match status" value="1"/>
</dbReference>
<keyword evidence="3" id="KW-1185">Reference proteome</keyword>
<dbReference type="InterPro" id="IPR000608">
    <property type="entry name" value="UBC"/>
</dbReference>
<dbReference type="KEGG" id="dci:103507001"/>
<dbReference type="InterPro" id="IPR001810">
    <property type="entry name" value="F-box_dom"/>
</dbReference>
<dbReference type="Gene3D" id="3.10.110.10">
    <property type="entry name" value="Ubiquitin Conjugating Enzyme"/>
    <property type="match status" value="1"/>
</dbReference>
<dbReference type="Pfam" id="PF12937">
    <property type="entry name" value="F-box-like"/>
    <property type="match status" value="2"/>
</dbReference>
<dbReference type="InterPro" id="IPR016135">
    <property type="entry name" value="UBQ-conjugating_enzyme/RWD"/>
</dbReference>
<evidence type="ECO:0000259" key="2">
    <source>
        <dbReference type="PROSITE" id="PS50181"/>
    </source>
</evidence>
<feature type="domain" description="UBC core" evidence="1">
    <location>
        <begin position="571"/>
        <end position="737"/>
    </location>
</feature>
<dbReference type="GeneID" id="103507001"/>
<accession>A0A3Q0ITT0</accession>
<proteinExistence type="predicted"/>
<organism evidence="3 4">
    <name type="scientific">Diaphorina citri</name>
    <name type="common">Asian citrus psyllid</name>
    <dbReference type="NCBI Taxonomy" id="121845"/>
    <lineage>
        <taxon>Eukaryota</taxon>
        <taxon>Metazoa</taxon>
        <taxon>Ecdysozoa</taxon>
        <taxon>Arthropoda</taxon>
        <taxon>Hexapoda</taxon>
        <taxon>Insecta</taxon>
        <taxon>Pterygota</taxon>
        <taxon>Neoptera</taxon>
        <taxon>Paraneoptera</taxon>
        <taxon>Hemiptera</taxon>
        <taxon>Sternorrhyncha</taxon>
        <taxon>Psylloidea</taxon>
        <taxon>Psyllidae</taxon>
        <taxon>Diaphorininae</taxon>
        <taxon>Diaphorina</taxon>
    </lineage>
</organism>
<dbReference type="InterPro" id="IPR036047">
    <property type="entry name" value="F-box-like_dom_sf"/>
</dbReference>
<dbReference type="Proteomes" id="UP000079169">
    <property type="component" value="Unplaced"/>
</dbReference>
<feature type="domain" description="F-box" evidence="2">
    <location>
        <begin position="276"/>
        <end position="325"/>
    </location>
</feature>